<keyword evidence="3" id="KW-0456">Lyase</keyword>
<dbReference type="Pfam" id="PF00266">
    <property type="entry name" value="Aminotran_5"/>
    <property type="match status" value="1"/>
</dbReference>
<evidence type="ECO:0000256" key="1">
    <source>
        <dbReference type="ARBA" id="ARBA00022898"/>
    </source>
</evidence>
<dbReference type="InterPro" id="IPR015421">
    <property type="entry name" value="PyrdxlP-dep_Trfase_major"/>
</dbReference>
<dbReference type="AlphaFoldDB" id="A0A432WPA1"/>
<feature type="domain" description="Aminotransferase class V" evidence="2">
    <location>
        <begin position="61"/>
        <end position="318"/>
    </location>
</feature>
<keyword evidence="4" id="KW-1185">Reference proteome</keyword>
<dbReference type="Proteomes" id="UP000288405">
    <property type="component" value="Unassembled WGS sequence"/>
</dbReference>
<dbReference type="OrthoDB" id="5501089at2"/>
<evidence type="ECO:0000313" key="4">
    <source>
        <dbReference type="Proteomes" id="UP000288405"/>
    </source>
</evidence>
<proteinExistence type="predicted"/>
<dbReference type="GO" id="GO:0016829">
    <property type="term" value="F:lyase activity"/>
    <property type="evidence" value="ECO:0007669"/>
    <property type="project" value="UniProtKB-KW"/>
</dbReference>
<comment type="caution">
    <text evidence="3">The sequence shown here is derived from an EMBL/GenBank/DDBJ whole genome shotgun (WGS) entry which is preliminary data.</text>
</comment>
<evidence type="ECO:0000313" key="3">
    <source>
        <dbReference type="EMBL" id="RUO35614.1"/>
    </source>
</evidence>
<name>A0A432WPA1_9GAMM</name>
<reference evidence="3 4" key="1">
    <citation type="journal article" date="2011" name="Front. Microbiol.">
        <title>Genomic signatures of strain selection and enhancement in Bacillus atrophaeus var. globigii, a historical biowarfare simulant.</title>
        <authorList>
            <person name="Gibbons H.S."/>
            <person name="Broomall S.M."/>
            <person name="McNew L.A."/>
            <person name="Daligault H."/>
            <person name="Chapman C."/>
            <person name="Bruce D."/>
            <person name="Karavis M."/>
            <person name="Krepps M."/>
            <person name="McGregor P.A."/>
            <person name="Hong C."/>
            <person name="Park K.H."/>
            <person name="Akmal A."/>
            <person name="Feldman A."/>
            <person name="Lin J.S."/>
            <person name="Chang W.E."/>
            <person name="Higgs B.W."/>
            <person name="Demirev P."/>
            <person name="Lindquist J."/>
            <person name="Liem A."/>
            <person name="Fochler E."/>
            <person name="Read T.D."/>
            <person name="Tapia R."/>
            <person name="Johnson S."/>
            <person name="Bishop-Lilly K.A."/>
            <person name="Detter C."/>
            <person name="Han C."/>
            <person name="Sozhamannan S."/>
            <person name="Rosenzweig C.N."/>
            <person name="Skowronski E.W."/>
        </authorList>
    </citation>
    <scope>NUCLEOTIDE SEQUENCE [LARGE SCALE GENOMIC DNA]</scope>
    <source>
        <strain evidence="3 4">GYP-17</strain>
    </source>
</reference>
<dbReference type="InterPro" id="IPR000192">
    <property type="entry name" value="Aminotrans_V_dom"/>
</dbReference>
<accession>A0A432WPA1</accession>
<protein>
    <submittedName>
        <fullName evidence="3">Selenocysteine lyase</fullName>
    </submittedName>
</protein>
<dbReference type="InterPro" id="IPR015424">
    <property type="entry name" value="PyrdxlP-dep_Trfase"/>
</dbReference>
<dbReference type="SUPFAM" id="SSF53383">
    <property type="entry name" value="PLP-dependent transferases"/>
    <property type="match status" value="1"/>
</dbReference>
<dbReference type="InterPro" id="IPR015422">
    <property type="entry name" value="PyrdxlP-dep_Trfase_small"/>
</dbReference>
<organism evidence="3 4">
    <name type="scientific">Aliidiomarina sanyensis</name>
    <dbReference type="NCBI Taxonomy" id="1249555"/>
    <lineage>
        <taxon>Bacteria</taxon>
        <taxon>Pseudomonadati</taxon>
        <taxon>Pseudomonadota</taxon>
        <taxon>Gammaproteobacteria</taxon>
        <taxon>Alteromonadales</taxon>
        <taxon>Idiomarinaceae</taxon>
        <taxon>Aliidiomarina</taxon>
    </lineage>
</organism>
<keyword evidence="1" id="KW-0663">Pyridoxal phosphate</keyword>
<dbReference type="RefSeq" id="WP_126775993.1">
    <property type="nucleotide sequence ID" value="NZ_PIPM01000002.1"/>
</dbReference>
<gene>
    <name evidence="3" type="ORF">CWE11_02290</name>
</gene>
<dbReference type="Gene3D" id="3.40.640.10">
    <property type="entry name" value="Type I PLP-dependent aspartate aminotransferase-like (Major domain)"/>
    <property type="match status" value="1"/>
</dbReference>
<sequence length="383" mass="43841">MYKHLYAHFLNARPGLLHCAPHSHHYWPDVTRDAHLAYWDDAAAHADEKWGVILGEKLPRLQQYIAQELHLPYPQQLVFAQNTHELLYRVLTAFPAHKPLRILTTDGEFHSFNRQSRRLEERGNVTITRIPCEPFATLNARWEHAIKQRTYDVIFVSQVFYNSGVCAPPVQRWLGSVPDETVVMIDGYHGYGALPTDLSAVADRIFYLGGGYKYAQAGEGVCFMAVPKSTPLRPEYTGWFADFAGLAKAQHGPVQYATDGMRFAGATMDFSAIYRQLAVFEMWEKEGLTTETRDAYIRALQSAFLQHIDSLSHPDVNRTNLLTCDTLGHGHFFTFRLSSPERVSELAAELRERGVATDYRHDRLRFGFALYHDPKDYMQIRFA</sequence>
<dbReference type="EMBL" id="PIPM01000002">
    <property type="protein sequence ID" value="RUO35614.1"/>
    <property type="molecule type" value="Genomic_DNA"/>
</dbReference>
<dbReference type="Gene3D" id="3.90.1150.10">
    <property type="entry name" value="Aspartate Aminotransferase, domain 1"/>
    <property type="match status" value="1"/>
</dbReference>
<evidence type="ECO:0000259" key="2">
    <source>
        <dbReference type="Pfam" id="PF00266"/>
    </source>
</evidence>